<dbReference type="RefSeq" id="WP_406788802.1">
    <property type="nucleotide sequence ID" value="NZ_JBJIAA010000015.1"/>
</dbReference>
<dbReference type="Pfam" id="PF01569">
    <property type="entry name" value="PAP2"/>
    <property type="match status" value="1"/>
</dbReference>
<keyword evidence="4" id="KW-0378">Hydrolase</keyword>
<feature type="transmembrane region" description="Helical" evidence="7">
    <location>
        <begin position="156"/>
        <end position="173"/>
    </location>
</feature>
<evidence type="ECO:0000313" key="9">
    <source>
        <dbReference type="EMBL" id="MFL0252153.1"/>
    </source>
</evidence>
<sequence length="174" mass="19529">MSKLLLNIEKHDIDILKMLNLKIKCSFLDKFMTYITYIGSVPFGVLFCLISLILTRFSTNLFGFKLTLAMLLSTFLSNTIKKSVNRIRPYIKLSNLNAIKIGVDNYSFPSGHTTSAFTMSVMLSLFFPKLSPLFIILSTLVGISRIYLGVHYPTDAAFGTFLGSLCSIIIFKLT</sequence>
<evidence type="ECO:0000256" key="7">
    <source>
        <dbReference type="SAM" id="Phobius"/>
    </source>
</evidence>
<organism evidence="9 10">
    <name type="scientific">Clostridium neuense</name>
    <dbReference type="NCBI Taxonomy" id="1728934"/>
    <lineage>
        <taxon>Bacteria</taxon>
        <taxon>Bacillati</taxon>
        <taxon>Bacillota</taxon>
        <taxon>Clostridia</taxon>
        <taxon>Eubacteriales</taxon>
        <taxon>Clostridiaceae</taxon>
        <taxon>Clostridium</taxon>
    </lineage>
</organism>
<dbReference type="PANTHER" id="PTHR14969:SF62">
    <property type="entry name" value="DECAPRENYLPHOSPHORYL-5-PHOSPHORIBOSE PHOSPHATASE RV3807C-RELATED"/>
    <property type="match status" value="1"/>
</dbReference>
<evidence type="ECO:0000256" key="1">
    <source>
        <dbReference type="ARBA" id="ARBA00004651"/>
    </source>
</evidence>
<feature type="domain" description="Phosphatidic acid phosphatase type 2/haloperoxidase" evidence="8">
    <location>
        <begin position="62"/>
        <end position="171"/>
    </location>
</feature>
<comment type="caution">
    <text evidence="9">The sequence shown here is derived from an EMBL/GenBank/DDBJ whole genome shotgun (WGS) entry which is preliminary data.</text>
</comment>
<dbReference type="SMART" id="SM00014">
    <property type="entry name" value="acidPPc"/>
    <property type="match status" value="1"/>
</dbReference>
<dbReference type="EMBL" id="JBJIAA010000015">
    <property type="protein sequence ID" value="MFL0252153.1"/>
    <property type="molecule type" value="Genomic_DNA"/>
</dbReference>
<keyword evidence="5 7" id="KW-1133">Transmembrane helix</keyword>
<comment type="subcellular location">
    <subcellularLocation>
        <location evidence="1">Cell membrane</location>
        <topology evidence="1">Multi-pass membrane protein</topology>
    </subcellularLocation>
</comment>
<evidence type="ECO:0000256" key="4">
    <source>
        <dbReference type="ARBA" id="ARBA00022801"/>
    </source>
</evidence>
<evidence type="ECO:0000313" key="10">
    <source>
        <dbReference type="Proteomes" id="UP001623592"/>
    </source>
</evidence>
<name>A0ABW8THZ1_9CLOT</name>
<evidence type="ECO:0000256" key="5">
    <source>
        <dbReference type="ARBA" id="ARBA00022989"/>
    </source>
</evidence>
<dbReference type="InterPro" id="IPR036938">
    <property type="entry name" value="PAP2/HPO_sf"/>
</dbReference>
<evidence type="ECO:0000259" key="8">
    <source>
        <dbReference type="SMART" id="SM00014"/>
    </source>
</evidence>
<dbReference type="InterPro" id="IPR000326">
    <property type="entry name" value="PAP2/HPO"/>
</dbReference>
<dbReference type="Proteomes" id="UP001623592">
    <property type="component" value="Unassembled WGS sequence"/>
</dbReference>
<accession>A0ABW8THZ1</accession>
<dbReference type="PANTHER" id="PTHR14969">
    <property type="entry name" value="SPHINGOSINE-1-PHOSPHATE PHOSPHOHYDROLASE"/>
    <property type="match status" value="1"/>
</dbReference>
<dbReference type="Gene3D" id="1.20.144.10">
    <property type="entry name" value="Phosphatidic acid phosphatase type 2/haloperoxidase"/>
    <property type="match status" value="2"/>
</dbReference>
<evidence type="ECO:0000256" key="6">
    <source>
        <dbReference type="ARBA" id="ARBA00023136"/>
    </source>
</evidence>
<reference evidence="9 10" key="1">
    <citation type="submission" date="2024-11" db="EMBL/GenBank/DDBJ databases">
        <authorList>
            <person name="Heng Y.C."/>
            <person name="Lim A.C.H."/>
            <person name="Lee J.K.Y."/>
            <person name="Kittelmann S."/>
        </authorList>
    </citation>
    <scope>NUCLEOTIDE SEQUENCE [LARGE SCALE GENOMIC DNA]</scope>
    <source>
        <strain evidence="9 10">WILCCON 0114</strain>
    </source>
</reference>
<keyword evidence="6 7" id="KW-0472">Membrane</keyword>
<keyword evidence="2" id="KW-1003">Cell membrane</keyword>
<protein>
    <submittedName>
        <fullName evidence="9">Phosphatase PAP2 family protein</fullName>
    </submittedName>
</protein>
<proteinExistence type="predicted"/>
<feature type="transmembrane region" description="Helical" evidence="7">
    <location>
        <begin position="61"/>
        <end position="80"/>
    </location>
</feature>
<keyword evidence="3 7" id="KW-0812">Transmembrane</keyword>
<keyword evidence="10" id="KW-1185">Reference proteome</keyword>
<feature type="transmembrane region" description="Helical" evidence="7">
    <location>
        <begin position="31"/>
        <end position="55"/>
    </location>
</feature>
<evidence type="ECO:0000256" key="3">
    <source>
        <dbReference type="ARBA" id="ARBA00022692"/>
    </source>
</evidence>
<gene>
    <name evidence="9" type="ORF">ACJDT4_17200</name>
</gene>
<evidence type="ECO:0000256" key="2">
    <source>
        <dbReference type="ARBA" id="ARBA00022475"/>
    </source>
</evidence>
<dbReference type="SUPFAM" id="SSF48317">
    <property type="entry name" value="Acid phosphatase/Vanadium-dependent haloperoxidase"/>
    <property type="match status" value="1"/>
</dbReference>